<gene>
    <name evidence="2" type="ORF">CXG81DRAFT_28263</name>
</gene>
<accession>A0A4P9WZJ3</accession>
<reference evidence="3" key="1">
    <citation type="journal article" date="2018" name="Nat. Microbiol.">
        <title>Leveraging single-cell genomics to expand the fungal tree of life.</title>
        <authorList>
            <person name="Ahrendt S.R."/>
            <person name="Quandt C.A."/>
            <person name="Ciobanu D."/>
            <person name="Clum A."/>
            <person name="Salamov A."/>
            <person name="Andreopoulos B."/>
            <person name="Cheng J.F."/>
            <person name="Woyke T."/>
            <person name="Pelin A."/>
            <person name="Henrissat B."/>
            <person name="Reynolds N.K."/>
            <person name="Benny G.L."/>
            <person name="Smith M.E."/>
            <person name="James T.Y."/>
            <person name="Grigoriev I.V."/>
        </authorList>
    </citation>
    <scope>NUCLEOTIDE SEQUENCE [LARGE SCALE GENOMIC DNA]</scope>
    <source>
        <strain evidence="3">ATCC 52028</strain>
    </source>
</reference>
<dbReference type="Proteomes" id="UP000274922">
    <property type="component" value="Unassembled WGS sequence"/>
</dbReference>
<evidence type="ECO:0000256" key="1">
    <source>
        <dbReference type="SAM" id="MobiDB-lite"/>
    </source>
</evidence>
<keyword evidence="3" id="KW-1185">Reference proteome</keyword>
<dbReference type="EMBL" id="ML014339">
    <property type="protein sequence ID" value="RKO98944.1"/>
    <property type="molecule type" value="Genomic_DNA"/>
</dbReference>
<name>A0A4P9WZJ3_9FUNG</name>
<evidence type="ECO:0000313" key="2">
    <source>
        <dbReference type="EMBL" id="RKO98944.1"/>
    </source>
</evidence>
<dbReference type="AlphaFoldDB" id="A0A4P9WZJ3"/>
<feature type="compositionally biased region" description="Basic and acidic residues" evidence="1">
    <location>
        <begin position="75"/>
        <end position="85"/>
    </location>
</feature>
<proteinExistence type="predicted"/>
<protein>
    <submittedName>
        <fullName evidence="2">Uncharacterized protein</fullName>
    </submittedName>
</protein>
<feature type="region of interest" description="Disordered" evidence="1">
    <location>
        <begin position="49"/>
        <end position="117"/>
    </location>
</feature>
<sequence>MRPVKWLVQDAALDHTLCRCVLRPHYLQTRNRPGAAALALQRTLEEPLAGASAPKSAPGSRSKSVAEAANAAGIHEPRSRREASHLRHPHPPPATGARGCGLPPSLGSPMTMPAPPASRGYNVTPPLHHVPHYAPAWYGHVSPHPHPHPHPHNSALPPPIHHHGP</sequence>
<feature type="compositionally biased region" description="Low complexity" evidence="1">
    <location>
        <begin position="49"/>
        <end position="63"/>
    </location>
</feature>
<evidence type="ECO:0000313" key="3">
    <source>
        <dbReference type="Proteomes" id="UP000274922"/>
    </source>
</evidence>
<organism evidence="2 3">
    <name type="scientific">Caulochytrium protostelioides</name>
    <dbReference type="NCBI Taxonomy" id="1555241"/>
    <lineage>
        <taxon>Eukaryota</taxon>
        <taxon>Fungi</taxon>
        <taxon>Fungi incertae sedis</taxon>
        <taxon>Chytridiomycota</taxon>
        <taxon>Chytridiomycota incertae sedis</taxon>
        <taxon>Chytridiomycetes</taxon>
        <taxon>Caulochytriales</taxon>
        <taxon>Caulochytriaceae</taxon>
        <taxon>Caulochytrium</taxon>
    </lineage>
</organism>
<feature type="region of interest" description="Disordered" evidence="1">
    <location>
        <begin position="144"/>
        <end position="165"/>
    </location>
</feature>